<dbReference type="Pfam" id="PF00570">
    <property type="entry name" value="HRDC"/>
    <property type="match status" value="1"/>
</dbReference>
<sequence>MENKEKMKIAVAAACLAATITVIVATLYRKPRKNKQHLTDSDSFSCYLKTKHKPQHSFKRVLADNSYSPFRHLNLNSSSQTTDNNFNLHPYKSEITQLMKNSKIQLMSNVEGKMIPEMKDSYVWVDTEFKLKELADVLSKECVFAVDTEQHSLHSFLGFTALIQISTQSEDYLVDTIALHDVLPILRPVFANSSICKVFHGADNDVLWLQKDFHIYVVNLFDTAKGCEVLSKPQKSLAYLLETYCGVATDKSLQREDWRQRPLPTEMVHYARTDSHYLLYIAKCLASELIEQDKSCLNDKFHFVVEANRRSNATCLQLFVKDIESCPGESAASSIINRHFNDRGSASSITCHAKDFVRQLCTWRDLMARMHDESLKYVLSDQAIVALAADAPTSERDIYDCILQADMSFDSLNVLSTVDSPSAVVCSHIEDLAYIFNNDAGKNEDIFNLILQKHLGPNGSCPLSVYNYTLLSKRSLKLTNQLVSKGNTYNHSKKVSRMASRELFVQKFSCKSPAYHNCRIYANDGRLLCYCDRRKLEWYLRRDLAKLVDDDPLAIMLLFEPKGGPEDDDNDFYVQSKKNICVGCGEENHYLRYRVIPSCYRVHFPEHLKSHRSHDIVLVCVDCHEIAHSAAEKYKRIVAAEFGIPLFLQKVVDPSQAQEKLGLSASSAHLEDAGVSPLELRTAAMALLRHGHRMPSKRHEELTQIVMKYYGGRTISQEDLERALEVGMSPHERRRAAKKRGLSFKHAVTGSEPDITESNGTSRTCLESEATKVDAGVDSECYGTLNGTASEFNGTLTGTLSSKSASKMSLLGHGPHGNQVVNHLLKEYGDDGVQEFCQRWRQVFVDAIKPRFLPAGWDVTHSGRRDFGEFSVYNPAKKGSAPVTSHEHI</sequence>
<dbReference type="InterPro" id="IPR036397">
    <property type="entry name" value="RNaseH_sf"/>
</dbReference>
<gene>
    <name evidence="3" type="ORF">DCAR_0522609</name>
</gene>
<reference evidence="3" key="1">
    <citation type="journal article" date="2016" name="Nat. Genet.">
        <title>A high-quality carrot genome assembly provides new insights into carotenoid accumulation and asterid genome evolution.</title>
        <authorList>
            <person name="Iorizzo M."/>
            <person name="Ellison S."/>
            <person name="Senalik D."/>
            <person name="Zeng P."/>
            <person name="Satapoomin P."/>
            <person name="Huang J."/>
            <person name="Bowman M."/>
            <person name="Iovene M."/>
            <person name="Sanseverino W."/>
            <person name="Cavagnaro P."/>
            <person name="Yildiz M."/>
            <person name="Macko-Podgorni A."/>
            <person name="Moranska E."/>
            <person name="Grzebelus E."/>
            <person name="Grzebelus D."/>
            <person name="Ashrafi H."/>
            <person name="Zheng Z."/>
            <person name="Cheng S."/>
            <person name="Spooner D."/>
            <person name="Van Deynze A."/>
            <person name="Simon P."/>
        </authorList>
    </citation>
    <scope>NUCLEOTIDE SEQUENCE</scope>
    <source>
        <tissue evidence="3">Leaf</tissue>
    </source>
</reference>
<dbReference type="SMART" id="SM00474">
    <property type="entry name" value="35EXOc"/>
    <property type="match status" value="1"/>
</dbReference>
<dbReference type="GO" id="GO:0071051">
    <property type="term" value="P:poly(A)-dependent snoRNA 3'-end processing"/>
    <property type="evidence" value="ECO:0007669"/>
    <property type="project" value="TreeGrafter"/>
</dbReference>
<feature type="region of interest" description="Disordered" evidence="1">
    <location>
        <begin position="731"/>
        <end position="761"/>
    </location>
</feature>
<name>A0AAF0X876_DAUCS</name>
<accession>A0AAF0X876</accession>
<feature type="domain" description="HRDC" evidence="2">
    <location>
        <begin position="350"/>
        <end position="428"/>
    </location>
</feature>
<dbReference type="GO" id="GO:0000175">
    <property type="term" value="F:3'-5'-RNA exonuclease activity"/>
    <property type="evidence" value="ECO:0007669"/>
    <property type="project" value="InterPro"/>
</dbReference>
<evidence type="ECO:0000313" key="4">
    <source>
        <dbReference type="Proteomes" id="UP000077755"/>
    </source>
</evidence>
<dbReference type="GO" id="GO:0071036">
    <property type="term" value="P:nuclear polyadenylation-dependent snoRNA catabolic process"/>
    <property type="evidence" value="ECO:0007669"/>
    <property type="project" value="TreeGrafter"/>
</dbReference>
<dbReference type="FunFam" id="3.30.420.10:FF:000079">
    <property type="entry name" value="Polynucleotidyl transferase ribonuclease H fold protein with HRDC domain"/>
    <property type="match status" value="1"/>
</dbReference>
<dbReference type="SUPFAM" id="SSF53098">
    <property type="entry name" value="Ribonuclease H-like"/>
    <property type="match status" value="1"/>
</dbReference>
<feature type="compositionally biased region" description="Basic residues" evidence="1">
    <location>
        <begin position="732"/>
        <end position="743"/>
    </location>
</feature>
<reference evidence="3" key="2">
    <citation type="submission" date="2022-03" db="EMBL/GenBank/DDBJ databases">
        <title>Draft title - Genomic analysis of global carrot germplasm unveils the trajectory of domestication and the origin of high carotenoid orange carrot.</title>
        <authorList>
            <person name="Iorizzo M."/>
            <person name="Ellison S."/>
            <person name="Senalik D."/>
            <person name="Macko-Podgorni A."/>
            <person name="Grzebelus D."/>
            <person name="Bostan H."/>
            <person name="Rolling W."/>
            <person name="Curaba J."/>
            <person name="Simon P."/>
        </authorList>
    </citation>
    <scope>NUCLEOTIDE SEQUENCE</scope>
    <source>
        <tissue evidence="3">Leaf</tissue>
    </source>
</reference>
<dbReference type="Proteomes" id="UP000077755">
    <property type="component" value="Chromosome 5"/>
</dbReference>
<dbReference type="InterPro" id="IPR044876">
    <property type="entry name" value="HRDC_dom_sf"/>
</dbReference>
<evidence type="ECO:0000256" key="1">
    <source>
        <dbReference type="SAM" id="MobiDB-lite"/>
    </source>
</evidence>
<organism evidence="3 4">
    <name type="scientific">Daucus carota subsp. sativus</name>
    <name type="common">Carrot</name>
    <dbReference type="NCBI Taxonomy" id="79200"/>
    <lineage>
        <taxon>Eukaryota</taxon>
        <taxon>Viridiplantae</taxon>
        <taxon>Streptophyta</taxon>
        <taxon>Embryophyta</taxon>
        <taxon>Tracheophyta</taxon>
        <taxon>Spermatophyta</taxon>
        <taxon>Magnoliopsida</taxon>
        <taxon>eudicotyledons</taxon>
        <taxon>Gunneridae</taxon>
        <taxon>Pentapetalae</taxon>
        <taxon>asterids</taxon>
        <taxon>campanulids</taxon>
        <taxon>Apiales</taxon>
        <taxon>Apiaceae</taxon>
        <taxon>Apioideae</taxon>
        <taxon>Scandiceae</taxon>
        <taxon>Daucinae</taxon>
        <taxon>Daucus</taxon>
        <taxon>Daucus sect. Daucus</taxon>
    </lineage>
</organism>
<evidence type="ECO:0000313" key="3">
    <source>
        <dbReference type="EMBL" id="WOH03213.1"/>
    </source>
</evidence>
<dbReference type="InterPro" id="IPR010997">
    <property type="entry name" value="HRDC-like_sf"/>
</dbReference>
<dbReference type="GO" id="GO:0071037">
    <property type="term" value="P:nuclear polyadenylation-dependent snRNA catabolic process"/>
    <property type="evidence" value="ECO:0007669"/>
    <property type="project" value="TreeGrafter"/>
</dbReference>
<dbReference type="GO" id="GO:0000467">
    <property type="term" value="P:exonucleolytic trimming to generate mature 3'-end of 5.8S rRNA from tricistronic rRNA transcript (SSU-rRNA, 5.8S rRNA, LSU-rRNA)"/>
    <property type="evidence" value="ECO:0007669"/>
    <property type="project" value="InterPro"/>
</dbReference>
<dbReference type="Gene3D" id="3.30.420.10">
    <property type="entry name" value="Ribonuclease H-like superfamily/Ribonuclease H"/>
    <property type="match status" value="1"/>
</dbReference>
<dbReference type="Pfam" id="PF01612">
    <property type="entry name" value="DNA_pol_A_exo1"/>
    <property type="match status" value="1"/>
</dbReference>
<dbReference type="InterPro" id="IPR002121">
    <property type="entry name" value="HRDC_dom"/>
</dbReference>
<dbReference type="PROSITE" id="PS50967">
    <property type="entry name" value="HRDC"/>
    <property type="match status" value="1"/>
</dbReference>
<dbReference type="Gene3D" id="1.10.150.80">
    <property type="entry name" value="HRDC domain"/>
    <property type="match status" value="1"/>
</dbReference>
<dbReference type="InterPro" id="IPR012337">
    <property type="entry name" value="RNaseH-like_sf"/>
</dbReference>
<dbReference type="AlphaFoldDB" id="A0AAF0X876"/>
<dbReference type="GO" id="GO:0005730">
    <property type="term" value="C:nucleolus"/>
    <property type="evidence" value="ECO:0007669"/>
    <property type="project" value="TreeGrafter"/>
</dbReference>
<protein>
    <recommendedName>
        <fullName evidence="2">HRDC domain-containing protein</fullName>
    </recommendedName>
</protein>
<dbReference type="PANTHER" id="PTHR12124:SF68">
    <property type="entry name" value="PROTEIN RRP6-LIKE 3"/>
    <property type="match status" value="1"/>
</dbReference>
<proteinExistence type="predicted"/>
<dbReference type="InterPro" id="IPR002562">
    <property type="entry name" value="3'-5'_exonuclease_dom"/>
</dbReference>
<dbReference type="GO" id="GO:0071044">
    <property type="term" value="P:histone mRNA catabolic process"/>
    <property type="evidence" value="ECO:0007669"/>
    <property type="project" value="TreeGrafter"/>
</dbReference>
<dbReference type="GO" id="GO:0000166">
    <property type="term" value="F:nucleotide binding"/>
    <property type="evidence" value="ECO:0007669"/>
    <property type="project" value="InterPro"/>
</dbReference>
<keyword evidence="4" id="KW-1185">Reference proteome</keyword>
<dbReference type="GO" id="GO:0003727">
    <property type="term" value="F:single-stranded RNA binding"/>
    <property type="evidence" value="ECO:0007669"/>
    <property type="project" value="TreeGrafter"/>
</dbReference>
<dbReference type="InterPro" id="IPR045092">
    <property type="entry name" value="Rrp6-like"/>
</dbReference>
<dbReference type="GO" id="GO:0071039">
    <property type="term" value="P:nuclear polyadenylation-dependent CUT catabolic process"/>
    <property type="evidence" value="ECO:0007669"/>
    <property type="project" value="TreeGrafter"/>
</dbReference>
<evidence type="ECO:0000259" key="2">
    <source>
        <dbReference type="PROSITE" id="PS50967"/>
    </source>
</evidence>
<dbReference type="GO" id="GO:0071038">
    <property type="term" value="P:TRAMP-dependent tRNA surveillance pathway"/>
    <property type="evidence" value="ECO:0007669"/>
    <property type="project" value="TreeGrafter"/>
</dbReference>
<dbReference type="GO" id="GO:0071040">
    <property type="term" value="P:nuclear polyadenylation-dependent antisense transcript catabolic process"/>
    <property type="evidence" value="ECO:0007669"/>
    <property type="project" value="TreeGrafter"/>
</dbReference>
<dbReference type="GO" id="GO:0000176">
    <property type="term" value="C:nuclear exosome (RNase complex)"/>
    <property type="evidence" value="ECO:0007669"/>
    <property type="project" value="TreeGrafter"/>
</dbReference>
<dbReference type="GO" id="GO:0071035">
    <property type="term" value="P:nuclear polyadenylation-dependent rRNA catabolic process"/>
    <property type="evidence" value="ECO:0007669"/>
    <property type="project" value="TreeGrafter"/>
</dbReference>
<dbReference type="SUPFAM" id="SSF47819">
    <property type="entry name" value="HRDC-like"/>
    <property type="match status" value="1"/>
</dbReference>
<dbReference type="PANTHER" id="PTHR12124">
    <property type="entry name" value="POLYMYOSITIS/SCLERODERMA AUTOANTIGEN-RELATED"/>
    <property type="match status" value="1"/>
</dbReference>
<dbReference type="EMBL" id="CP093347">
    <property type="protein sequence ID" value="WOH03213.1"/>
    <property type="molecule type" value="Genomic_DNA"/>
</dbReference>